<feature type="signal peptide" evidence="1">
    <location>
        <begin position="1"/>
        <end position="19"/>
    </location>
</feature>
<evidence type="ECO:0008006" key="4">
    <source>
        <dbReference type="Google" id="ProtNLM"/>
    </source>
</evidence>
<organism evidence="2 3">
    <name type="scientific">Rufibacter hautae</name>
    <dbReference type="NCBI Taxonomy" id="2595005"/>
    <lineage>
        <taxon>Bacteria</taxon>
        <taxon>Pseudomonadati</taxon>
        <taxon>Bacteroidota</taxon>
        <taxon>Cytophagia</taxon>
        <taxon>Cytophagales</taxon>
        <taxon>Hymenobacteraceae</taxon>
        <taxon>Rufibacter</taxon>
    </lineage>
</organism>
<keyword evidence="1" id="KW-0732">Signal</keyword>
<dbReference type="RefSeq" id="WP_149090724.1">
    <property type="nucleotide sequence ID" value="NZ_VKKY01000002.1"/>
</dbReference>
<proteinExistence type="predicted"/>
<reference evidence="2 3" key="1">
    <citation type="submission" date="2019-07" db="EMBL/GenBank/DDBJ databases">
        <title>Rufibacter sp. nov., isolated from lake sediment.</title>
        <authorList>
            <person name="Qu J.-H."/>
        </authorList>
    </citation>
    <scope>NUCLEOTIDE SEQUENCE [LARGE SCALE GENOMIC DNA]</scope>
    <source>
        <strain evidence="2 3">NBS58-1</strain>
    </source>
</reference>
<evidence type="ECO:0000313" key="3">
    <source>
        <dbReference type="Proteomes" id="UP000324133"/>
    </source>
</evidence>
<sequence length="209" mass="23277">MKQILFTLALALVYLVAPAQSFEGKVVYNNTYKSKTPGLSDGQLSSMMGNLQSWYIKGGDYRSETNGEQMVWQLYRSGENKVYSKLAGSAALLWNDGASNPDSVLSTTLRRDATEILGYKCDELTLVCRSGVQKYYFSSKLQVDPNLYKGHRFGNWYAFLSKAHAVPLMMVIETPQFTMESVASGVHPMSLDNAFFALPADAKTMKSPY</sequence>
<accession>A0A5B6TCQ4</accession>
<feature type="chain" id="PRO_5023064923" description="DUF4412 domain-containing protein" evidence="1">
    <location>
        <begin position="20"/>
        <end position="209"/>
    </location>
</feature>
<evidence type="ECO:0000313" key="2">
    <source>
        <dbReference type="EMBL" id="KAA3437661.1"/>
    </source>
</evidence>
<dbReference type="AlphaFoldDB" id="A0A5B6TCQ4"/>
<dbReference type="OrthoDB" id="1377129at2"/>
<dbReference type="Proteomes" id="UP000324133">
    <property type="component" value="Unassembled WGS sequence"/>
</dbReference>
<gene>
    <name evidence="2" type="ORF">FOA19_10160</name>
</gene>
<keyword evidence="3" id="KW-1185">Reference proteome</keyword>
<name>A0A5B6TCQ4_9BACT</name>
<comment type="caution">
    <text evidence="2">The sequence shown here is derived from an EMBL/GenBank/DDBJ whole genome shotgun (WGS) entry which is preliminary data.</text>
</comment>
<evidence type="ECO:0000256" key="1">
    <source>
        <dbReference type="SAM" id="SignalP"/>
    </source>
</evidence>
<dbReference type="EMBL" id="VKKY01000002">
    <property type="protein sequence ID" value="KAA3437661.1"/>
    <property type="molecule type" value="Genomic_DNA"/>
</dbReference>
<protein>
    <recommendedName>
        <fullName evidence="4">DUF4412 domain-containing protein</fullName>
    </recommendedName>
</protein>